<evidence type="ECO:0000313" key="13">
    <source>
        <dbReference type="Proteomes" id="UP000182836"/>
    </source>
</evidence>
<comment type="similarity">
    <text evidence="8">Belongs to the P-Pant transferase superfamily. AcpS family.</text>
</comment>
<keyword evidence="8" id="KW-0963">Cytoplasm</keyword>
<dbReference type="Pfam" id="PF01648">
    <property type="entry name" value="ACPS"/>
    <property type="match status" value="1"/>
</dbReference>
<dbReference type="PATRIC" id="fig|47500.12.peg.488"/>
<dbReference type="GO" id="GO:0008897">
    <property type="term" value="F:holo-[acyl-carrier-protein] synthase activity"/>
    <property type="evidence" value="ECO:0007669"/>
    <property type="project" value="UniProtKB-UniRule"/>
</dbReference>
<protein>
    <recommendedName>
        <fullName evidence="8">Holo-[acyl-carrier-protein] synthase</fullName>
        <shortName evidence="8">Holo-ACP synthase</shortName>
        <ecNumber evidence="8">2.7.8.7</ecNumber>
    </recommendedName>
    <alternativeName>
        <fullName evidence="8">4'-phosphopantetheinyl transferase AcpS</fullName>
    </alternativeName>
</protein>
<evidence type="ECO:0000256" key="6">
    <source>
        <dbReference type="ARBA" id="ARBA00023098"/>
    </source>
</evidence>
<dbReference type="GO" id="GO:0000287">
    <property type="term" value="F:magnesium ion binding"/>
    <property type="evidence" value="ECO:0007669"/>
    <property type="project" value="UniProtKB-UniRule"/>
</dbReference>
<dbReference type="RefSeq" id="WP_043064310.1">
    <property type="nucleotide sequence ID" value="NZ_BJOA01000172.1"/>
</dbReference>
<comment type="function">
    <text evidence="8">Transfers the 4'-phosphopantetheine moiety from coenzyme A to a Ser of acyl-carrier-protein.</text>
</comment>
<accession>A0A0D1YHQ1</accession>
<evidence type="ECO:0000313" key="12">
    <source>
        <dbReference type="Proteomes" id="UP000037269"/>
    </source>
</evidence>
<keyword evidence="12" id="KW-1185">Reference proteome</keyword>
<dbReference type="EMBL" id="FNED01000014">
    <property type="protein sequence ID" value="SDJ26557.1"/>
    <property type="molecule type" value="Genomic_DNA"/>
</dbReference>
<evidence type="ECO:0000256" key="4">
    <source>
        <dbReference type="ARBA" id="ARBA00022832"/>
    </source>
</evidence>
<evidence type="ECO:0000256" key="1">
    <source>
        <dbReference type="ARBA" id="ARBA00022516"/>
    </source>
</evidence>
<gene>
    <name evidence="8" type="primary">acpS</name>
    <name evidence="10" type="ORF">AF333_27480</name>
    <name evidence="11" type="ORF">SAMN04487909_114131</name>
</gene>
<keyword evidence="7 8" id="KW-0275">Fatty acid biosynthesis</keyword>
<evidence type="ECO:0000259" key="9">
    <source>
        <dbReference type="Pfam" id="PF01648"/>
    </source>
</evidence>
<evidence type="ECO:0000256" key="2">
    <source>
        <dbReference type="ARBA" id="ARBA00022679"/>
    </source>
</evidence>
<dbReference type="GO" id="GO:0005737">
    <property type="term" value="C:cytoplasm"/>
    <property type="evidence" value="ECO:0007669"/>
    <property type="project" value="UniProtKB-SubCell"/>
</dbReference>
<dbReference type="InterPro" id="IPR004568">
    <property type="entry name" value="Ppantetheine-prot_Trfase_dom"/>
</dbReference>
<organism evidence="10 12">
    <name type="scientific">Aneurinibacillus migulanus</name>
    <name type="common">Bacillus migulanus</name>
    <dbReference type="NCBI Taxonomy" id="47500"/>
    <lineage>
        <taxon>Bacteria</taxon>
        <taxon>Bacillati</taxon>
        <taxon>Bacillota</taxon>
        <taxon>Bacilli</taxon>
        <taxon>Bacillales</taxon>
        <taxon>Paenibacillaceae</taxon>
        <taxon>Aneurinibacillus group</taxon>
        <taxon>Aneurinibacillus</taxon>
    </lineage>
</organism>
<dbReference type="InterPro" id="IPR037143">
    <property type="entry name" value="4-PPantetheinyl_Trfase_dom_sf"/>
</dbReference>
<feature type="binding site" evidence="8">
    <location>
        <position position="58"/>
    </location>
    <ligand>
        <name>Mg(2+)</name>
        <dbReference type="ChEBI" id="CHEBI:18420"/>
    </ligand>
</feature>
<evidence type="ECO:0000256" key="8">
    <source>
        <dbReference type="HAMAP-Rule" id="MF_00101"/>
    </source>
</evidence>
<dbReference type="EC" id="2.7.8.7" evidence="8"/>
<dbReference type="InterPro" id="IPR002582">
    <property type="entry name" value="ACPS"/>
</dbReference>
<comment type="cofactor">
    <cofactor evidence="8">
        <name>Mg(2+)</name>
        <dbReference type="ChEBI" id="CHEBI:18420"/>
    </cofactor>
</comment>
<dbReference type="EMBL" id="LGUG01000009">
    <property type="protein sequence ID" value="KON90780.1"/>
    <property type="molecule type" value="Genomic_DNA"/>
</dbReference>
<feature type="domain" description="4'-phosphopantetheinyl transferase" evidence="9">
    <location>
        <begin position="4"/>
        <end position="120"/>
    </location>
</feature>
<keyword evidence="2 8" id="KW-0808">Transferase</keyword>
<evidence type="ECO:0000256" key="3">
    <source>
        <dbReference type="ARBA" id="ARBA00022723"/>
    </source>
</evidence>
<dbReference type="GO" id="GO:0006633">
    <property type="term" value="P:fatty acid biosynthetic process"/>
    <property type="evidence" value="ECO:0007669"/>
    <property type="project" value="UniProtKB-UniRule"/>
</dbReference>
<dbReference type="GeneID" id="42308873"/>
<dbReference type="NCBIfam" id="TIGR00556">
    <property type="entry name" value="pantethn_trn"/>
    <property type="match status" value="1"/>
</dbReference>
<reference evidence="10 12" key="1">
    <citation type="submission" date="2015-07" db="EMBL/GenBank/DDBJ databases">
        <title>Fjat-14205 dsm 2895.</title>
        <authorList>
            <person name="Liu B."/>
            <person name="Wang J."/>
            <person name="Zhu Y."/>
            <person name="Liu G."/>
            <person name="Chen Q."/>
            <person name="Chen Z."/>
            <person name="Lan J."/>
            <person name="Che J."/>
            <person name="Ge C."/>
            <person name="Shi H."/>
            <person name="Pan Z."/>
            <person name="Liu X."/>
        </authorList>
    </citation>
    <scope>NUCLEOTIDE SEQUENCE [LARGE SCALE GENOMIC DNA]</scope>
    <source>
        <strain evidence="10 12">DSM 2895</strain>
    </source>
</reference>
<keyword evidence="5 8" id="KW-0460">Magnesium</keyword>
<dbReference type="OrthoDB" id="517356at2"/>
<dbReference type="AlphaFoldDB" id="A0A0D1YHQ1"/>
<evidence type="ECO:0000313" key="11">
    <source>
        <dbReference type="EMBL" id="SDJ26557.1"/>
    </source>
</evidence>
<name>A0A0D1YHQ1_ANEMI</name>
<dbReference type="HAMAP" id="MF_00101">
    <property type="entry name" value="AcpS"/>
    <property type="match status" value="1"/>
</dbReference>
<proteinExistence type="inferred from homology"/>
<keyword evidence="1 8" id="KW-0444">Lipid biosynthesis</keyword>
<keyword evidence="4 8" id="KW-0276">Fatty acid metabolism</keyword>
<dbReference type="Proteomes" id="UP000037269">
    <property type="component" value="Unassembled WGS sequence"/>
</dbReference>
<evidence type="ECO:0000313" key="10">
    <source>
        <dbReference type="EMBL" id="KON90780.1"/>
    </source>
</evidence>
<evidence type="ECO:0000256" key="5">
    <source>
        <dbReference type="ARBA" id="ARBA00022842"/>
    </source>
</evidence>
<dbReference type="SUPFAM" id="SSF56214">
    <property type="entry name" value="4'-phosphopantetheinyl transferase"/>
    <property type="match status" value="1"/>
</dbReference>
<reference evidence="11 13" key="2">
    <citation type="submission" date="2016-10" db="EMBL/GenBank/DDBJ databases">
        <authorList>
            <person name="de Groot N.N."/>
        </authorList>
    </citation>
    <scope>NUCLEOTIDE SEQUENCE [LARGE SCALE GENOMIC DNA]</scope>
    <source>
        <strain evidence="11 13">DSM 2895</strain>
    </source>
</reference>
<dbReference type="Gene3D" id="3.90.470.20">
    <property type="entry name" value="4'-phosphopantetheinyl transferase domain"/>
    <property type="match status" value="1"/>
</dbReference>
<comment type="catalytic activity">
    <reaction evidence="8">
        <text>apo-[ACP] + CoA = holo-[ACP] + adenosine 3',5'-bisphosphate + H(+)</text>
        <dbReference type="Rhea" id="RHEA:12068"/>
        <dbReference type="Rhea" id="RHEA-COMP:9685"/>
        <dbReference type="Rhea" id="RHEA-COMP:9690"/>
        <dbReference type="ChEBI" id="CHEBI:15378"/>
        <dbReference type="ChEBI" id="CHEBI:29999"/>
        <dbReference type="ChEBI" id="CHEBI:57287"/>
        <dbReference type="ChEBI" id="CHEBI:58343"/>
        <dbReference type="ChEBI" id="CHEBI:64479"/>
        <dbReference type="EC" id="2.7.8.7"/>
    </reaction>
</comment>
<dbReference type="InterPro" id="IPR008278">
    <property type="entry name" value="4-PPantetheinyl_Trfase_dom"/>
</dbReference>
<feature type="binding site" evidence="8">
    <location>
        <position position="8"/>
    </location>
    <ligand>
        <name>Mg(2+)</name>
        <dbReference type="ChEBI" id="CHEBI:18420"/>
    </ligand>
</feature>
<comment type="subcellular location">
    <subcellularLocation>
        <location evidence="8">Cytoplasm</location>
    </subcellularLocation>
</comment>
<dbReference type="NCBIfam" id="TIGR00516">
    <property type="entry name" value="acpS"/>
    <property type="match status" value="1"/>
</dbReference>
<sequence>MIVGIGIDIIELERIQKIISRQENAFLARIFTERERKNVPIGEMRKIEFIAGRYAAKEAISKALGTGIGKVFSFQDAEVLSGENGKPNVCMDDSLLERITGQKGCVCHLSISHSEKYAVAQVILEMRGDLSAYRE</sequence>
<evidence type="ECO:0000256" key="7">
    <source>
        <dbReference type="ARBA" id="ARBA00023160"/>
    </source>
</evidence>
<keyword evidence="6 8" id="KW-0443">Lipid metabolism</keyword>
<keyword evidence="3 8" id="KW-0479">Metal-binding</keyword>
<dbReference type="Proteomes" id="UP000182836">
    <property type="component" value="Unassembled WGS sequence"/>
</dbReference>
<dbReference type="STRING" id="47500.AF333_27480"/>